<feature type="transmembrane region" description="Helical" evidence="1">
    <location>
        <begin position="5"/>
        <end position="21"/>
    </location>
</feature>
<reference evidence="3 4" key="1">
    <citation type="journal article" date="2016" name="Nat. Commun.">
        <title>Thousands of microbial genomes shed light on interconnected biogeochemical processes in an aquifer system.</title>
        <authorList>
            <person name="Anantharaman K."/>
            <person name="Brown C.T."/>
            <person name="Hug L.A."/>
            <person name="Sharon I."/>
            <person name="Castelle C.J."/>
            <person name="Probst A.J."/>
            <person name="Thomas B.C."/>
            <person name="Singh A."/>
            <person name="Wilkins M.J."/>
            <person name="Karaoz U."/>
            <person name="Brodie E.L."/>
            <person name="Williams K.H."/>
            <person name="Hubbard S.S."/>
            <person name="Banfield J.F."/>
        </authorList>
    </citation>
    <scope>NUCLEOTIDE SEQUENCE [LARGE SCALE GENOMIC DNA]</scope>
</reference>
<dbReference type="Pfam" id="PF14478">
    <property type="entry name" value="DUF4430"/>
    <property type="match status" value="1"/>
</dbReference>
<proteinExistence type="predicted"/>
<comment type="caution">
    <text evidence="3">The sequence shown here is derived from an EMBL/GenBank/DDBJ whole genome shotgun (WGS) entry which is preliminary data.</text>
</comment>
<sequence>MKKLSILVILIIVIGAIFYFWQKKPVADTTPNANQPQNIIVAFYFSETEQVSFNIKNPEPLSLSEITQNIAGQEKWAYDFKDYGDMGVLIVQIKDKANGQDQKYWQFFADSKQVQVSADKYFPPDGSIIEWKFMESEF</sequence>
<evidence type="ECO:0000313" key="4">
    <source>
        <dbReference type="Proteomes" id="UP000177626"/>
    </source>
</evidence>
<dbReference type="AlphaFoldDB" id="A0A1G2BXF2"/>
<dbReference type="EMBL" id="MHKQ01000016">
    <property type="protein sequence ID" value="OGY93835.1"/>
    <property type="molecule type" value="Genomic_DNA"/>
</dbReference>
<dbReference type="InterPro" id="IPR027954">
    <property type="entry name" value="Transcobalamin-like_C"/>
</dbReference>
<evidence type="ECO:0000259" key="2">
    <source>
        <dbReference type="Pfam" id="PF14478"/>
    </source>
</evidence>
<feature type="domain" description="Transcobalamin-like C-terminal" evidence="2">
    <location>
        <begin position="81"/>
        <end position="133"/>
    </location>
</feature>
<organism evidence="3 4">
    <name type="scientific">Candidatus Komeilibacteria bacterium RIFOXYC1_FULL_37_11</name>
    <dbReference type="NCBI Taxonomy" id="1798555"/>
    <lineage>
        <taxon>Bacteria</taxon>
        <taxon>Candidatus Komeiliibacteriota</taxon>
    </lineage>
</organism>
<evidence type="ECO:0000313" key="3">
    <source>
        <dbReference type="EMBL" id="OGY93835.1"/>
    </source>
</evidence>
<gene>
    <name evidence="3" type="ORF">A2406_00590</name>
</gene>
<keyword evidence="1" id="KW-0812">Transmembrane</keyword>
<evidence type="ECO:0000256" key="1">
    <source>
        <dbReference type="SAM" id="Phobius"/>
    </source>
</evidence>
<dbReference type="Proteomes" id="UP000177626">
    <property type="component" value="Unassembled WGS sequence"/>
</dbReference>
<keyword evidence="1" id="KW-1133">Transmembrane helix</keyword>
<keyword evidence="1" id="KW-0472">Membrane</keyword>
<accession>A0A1G2BXF2</accession>
<protein>
    <recommendedName>
        <fullName evidence="2">Transcobalamin-like C-terminal domain-containing protein</fullName>
    </recommendedName>
</protein>
<dbReference type="Gene3D" id="2.170.130.30">
    <property type="match status" value="1"/>
</dbReference>
<name>A0A1G2BXF2_9BACT</name>